<comment type="caution">
    <text evidence="2">The sequence shown here is derived from an EMBL/GenBank/DDBJ whole genome shotgun (WGS) entry which is preliminary data.</text>
</comment>
<protein>
    <submittedName>
        <fullName evidence="2">Uncharacterized protein</fullName>
    </submittedName>
</protein>
<feature type="region of interest" description="Disordered" evidence="1">
    <location>
        <begin position="1"/>
        <end position="28"/>
    </location>
</feature>
<gene>
    <name evidence="2" type="ORF">Sradi_4381500</name>
</gene>
<dbReference type="EMBL" id="JACGWJ010000019">
    <property type="protein sequence ID" value="KAL0345502.1"/>
    <property type="molecule type" value="Genomic_DNA"/>
</dbReference>
<dbReference type="AlphaFoldDB" id="A0AAW2NPW1"/>
<feature type="compositionally biased region" description="Low complexity" evidence="1">
    <location>
        <begin position="16"/>
        <end position="25"/>
    </location>
</feature>
<accession>A0AAW2NPW1</accession>
<reference evidence="2" key="2">
    <citation type="journal article" date="2024" name="Plant">
        <title>Genomic evolution and insights into agronomic trait innovations of Sesamum species.</title>
        <authorList>
            <person name="Miao H."/>
            <person name="Wang L."/>
            <person name="Qu L."/>
            <person name="Liu H."/>
            <person name="Sun Y."/>
            <person name="Le M."/>
            <person name="Wang Q."/>
            <person name="Wei S."/>
            <person name="Zheng Y."/>
            <person name="Lin W."/>
            <person name="Duan Y."/>
            <person name="Cao H."/>
            <person name="Xiong S."/>
            <person name="Wang X."/>
            <person name="Wei L."/>
            <person name="Li C."/>
            <person name="Ma Q."/>
            <person name="Ju M."/>
            <person name="Zhao R."/>
            <person name="Li G."/>
            <person name="Mu C."/>
            <person name="Tian Q."/>
            <person name="Mei H."/>
            <person name="Zhang T."/>
            <person name="Gao T."/>
            <person name="Zhang H."/>
        </authorList>
    </citation>
    <scope>NUCLEOTIDE SEQUENCE</scope>
    <source>
        <strain evidence="2">G02</strain>
    </source>
</reference>
<sequence length="114" mass="12380">MPPPLRAVGPMADPPSRSTSSVTSTDELSPTMLGAIQRIVSMAIREHITILVPPRIPTPSDVHIFEEEAGESAPVPAPLIVGRQGVPPLAPREVLPQWLARLEHLQKGLQDVRY</sequence>
<proteinExistence type="predicted"/>
<reference evidence="2" key="1">
    <citation type="submission" date="2020-06" db="EMBL/GenBank/DDBJ databases">
        <authorList>
            <person name="Li T."/>
            <person name="Hu X."/>
            <person name="Zhang T."/>
            <person name="Song X."/>
            <person name="Zhang H."/>
            <person name="Dai N."/>
            <person name="Sheng W."/>
            <person name="Hou X."/>
            <person name="Wei L."/>
        </authorList>
    </citation>
    <scope>NUCLEOTIDE SEQUENCE</scope>
    <source>
        <strain evidence="2">G02</strain>
        <tissue evidence="2">Leaf</tissue>
    </source>
</reference>
<name>A0AAW2NPW1_SESRA</name>
<evidence type="ECO:0000256" key="1">
    <source>
        <dbReference type="SAM" id="MobiDB-lite"/>
    </source>
</evidence>
<organism evidence="2">
    <name type="scientific">Sesamum radiatum</name>
    <name type="common">Black benniseed</name>
    <dbReference type="NCBI Taxonomy" id="300843"/>
    <lineage>
        <taxon>Eukaryota</taxon>
        <taxon>Viridiplantae</taxon>
        <taxon>Streptophyta</taxon>
        <taxon>Embryophyta</taxon>
        <taxon>Tracheophyta</taxon>
        <taxon>Spermatophyta</taxon>
        <taxon>Magnoliopsida</taxon>
        <taxon>eudicotyledons</taxon>
        <taxon>Gunneridae</taxon>
        <taxon>Pentapetalae</taxon>
        <taxon>asterids</taxon>
        <taxon>lamiids</taxon>
        <taxon>Lamiales</taxon>
        <taxon>Pedaliaceae</taxon>
        <taxon>Sesamum</taxon>
    </lineage>
</organism>
<evidence type="ECO:0000313" key="2">
    <source>
        <dbReference type="EMBL" id="KAL0345502.1"/>
    </source>
</evidence>